<organism evidence="1">
    <name type="scientific">hydrothermal vent metagenome</name>
    <dbReference type="NCBI Taxonomy" id="652676"/>
    <lineage>
        <taxon>unclassified sequences</taxon>
        <taxon>metagenomes</taxon>
        <taxon>ecological metagenomes</taxon>
    </lineage>
</organism>
<dbReference type="AlphaFoldDB" id="A0A1W1E4V0"/>
<proteinExistence type="predicted"/>
<evidence type="ECO:0000313" key="1">
    <source>
        <dbReference type="EMBL" id="SFV88959.1"/>
    </source>
</evidence>
<sequence>MNIQEEISEYQRIANMAVKDLSKEELEFYLCVANGGKGCNIGKPNDGDYLKQ</sequence>
<gene>
    <name evidence="1" type="ORF">MNB_SUP05-SYMBIONT-5-165</name>
</gene>
<dbReference type="EMBL" id="FPHZ01000193">
    <property type="protein sequence ID" value="SFV88959.1"/>
    <property type="molecule type" value="Genomic_DNA"/>
</dbReference>
<reference evidence="1" key="1">
    <citation type="submission" date="2016-10" db="EMBL/GenBank/DDBJ databases">
        <authorList>
            <person name="de Groot N.N."/>
        </authorList>
    </citation>
    <scope>NUCLEOTIDE SEQUENCE</scope>
</reference>
<name>A0A1W1E4V0_9ZZZZ</name>
<accession>A0A1W1E4V0</accession>
<protein>
    <submittedName>
        <fullName evidence="1">Uncharacterized protein</fullName>
    </submittedName>
</protein>